<keyword evidence="2" id="KW-1185">Reference proteome</keyword>
<evidence type="ECO:0000313" key="1">
    <source>
        <dbReference type="EMBL" id="RDY03867.1"/>
    </source>
</evidence>
<comment type="caution">
    <text evidence="1">The sequence shown here is derived from an EMBL/GenBank/DDBJ whole genome shotgun (WGS) entry which is preliminary data.</text>
</comment>
<reference evidence="1" key="1">
    <citation type="submission" date="2018-05" db="EMBL/GenBank/DDBJ databases">
        <title>Draft genome of Mucuna pruriens seed.</title>
        <authorList>
            <person name="Nnadi N.E."/>
            <person name="Vos R."/>
            <person name="Hasami M.H."/>
            <person name="Devisetty U.K."/>
            <person name="Aguiy J.C."/>
        </authorList>
    </citation>
    <scope>NUCLEOTIDE SEQUENCE [LARGE SCALE GENOMIC DNA]</scope>
    <source>
        <strain evidence="1">JCA_2017</strain>
    </source>
</reference>
<protein>
    <submittedName>
        <fullName evidence="1">Uncharacterized protein</fullName>
    </submittedName>
</protein>
<evidence type="ECO:0000313" key="2">
    <source>
        <dbReference type="Proteomes" id="UP000257109"/>
    </source>
</evidence>
<feature type="non-terminal residue" evidence="1">
    <location>
        <position position="1"/>
    </location>
</feature>
<dbReference type="AlphaFoldDB" id="A0A371HM41"/>
<gene>
    <name evidence="1" type="ORF">CR513_12484</name>
</gene>
<proteinExistence type="predicted"/>
<accession>A0A371HM41</accession>
<dbReference type="Proteomes" id="UP000257109">
    <property type="component" value="Unassembled WGS sequence"/>
</dbReference>
<dbReference type="EMBL" id="QJKJ01002190">
    <property type="protein sequence ID" value="RDY03867.1"/>
    <property type="molecule type" value="Genomic_DNA"/>
</dbReference>
<sequence>MRMIRKFVQGTFGVVTLNHIAMAFPYVESGHPGPFCSSCQAGSAGNDDLGQADQENEEEIRANLYLLPKVREVVHVKEYAAKARTSQ</sequence>
<name>A0A371HM41_MUCPR</name>
<organism evidence="1 2">
    <name type="scientific">Mucuna pruriens</name>
    <name type="common">Velvet bean</name>
    <name type="synonym">Dolichos pruriens</name>
    <dbReference type="NCBI Taxonomy" id="157652"/>
    <lineage>
        <taxon>Eukaryota</taxon>
        <taxon>Viridiplantae</taxon>
        <taxon>Streptophyta</taxon>
        <taxon>Embryophyta</taxon>
        <taxon>Tracheophyta</taxon>
        <taxon>Spermatophyta</taxon>
        <taxon>Magnoliopsida</taxon>
        <taxon>eudicotyledons</taxon>
        <taxon>Gunneridae</taxon>
        <taxon>Pentapetalae</taxon>
        <taxon>rosids</taxon>
        <taxon>fabids</taxon>
        <taxon>Fabales</taxon>
        <taxon>Fabaceae</taxon>
        <taxon>Papilionoideae</taxon>
        <taxon>50 kb inversion clade</taxon>
        <taxon>NPAAA clade</taxon>
        <taxon>indigoferoid/millettioid clade</taxon>
        <taxon>Phaseoleae</taxon>
        <taxon>Mucuna</taxon>
    </lineage>
</organism>